<dbReference type="PRINTS" id="PR00344">
    <property type="entry name" value="BCTRLSENSOR"/>
</dbReference>
<evidence type="ECO:0000256" key="2">
    <source>
        <dbReference type="ARBA" id="ARBA00012438"/>
    </source>
</evidence>
<accession>A0A0F9QNP7</accession>
<dbReference type="PROSITE" id="PS50109">
    <property type="entry name" value="HIS_KIN"/>
    <property type="match status" value="1"/>
</dbReference>
<dbReference type="GO" id="GO:0009927">
    <property type="term" value="F:histidine phosphotransfer kinase activity"/>
    <property type="evidence" value="ECO:0007669"/>
    <property type="project" value="TreeGrafter"/>
</dbReference>
<dbReference type="SMART" id="SM00387">
    <property type="entry name" value="HATPase_c"/>
    <property type="match status" value="1"/>
</dbReference>
<dbReference type="EC" id="2.7.13.3" evidence="2"/>
<dbReference type="InterPro" id="IPR036890">
    <property type="entry name" value="HATPase_C_sf"/>
</dbReference>
<dbReference type="SUPFAM" id="SSF55874">
    <property type="entry name" value="ATPase domain of HSP90 chaperone/DNA topoisomerase II/histidine kinase"/>
    <property type="match status" value="1"/>
</dbReference>
<dbReference type="EMBL" id="LAZR01001812">
    <property type="protein sequence ID" value="KKN38662.1"/>
    <property type="molecule type" value="Genomic_DNA"/>
</dbReference>
<dbReference type="Gene3D" id="3.30.565.10">
    <property type="entry name" value="Histidine kinase-like ATPase, C-terminal domain"/>
    <property type="match status" value="1"/>
</dbReference>
<comment type="catalytic activity">
    <reaction evidence="1">
        <text>ATP + protein L-histidine = ADP + protein N-phospho-L-histidine.</text>
        <dbReference type="EC" id="2.7.13.3"/>
    </reaction>
</comment>
<dbReference type="InterPro" id="IPR005467">
    <property type="entry name" value="His_kinase_dom"/>
</dbReference>
<comment type="caution">
    <text evidence="6">The sequence shown here is derived from an EMBL/GenBank/DDBJ whole genome shotgun (WGS) entry which is preliminary data.</text>
</comment>
<dbReference type="GO" id="GO:0000155">
    <property type="term" value="F:phosphorelay sensor kinase activity"/>
    <property type="evidence" value="ECO:0007669"/>
    <property type="project" value="TreeGrafter"/>
</dbReference>
<dbReference type="PANTHER" id="PTHR43047:SF72">
    <property type="entry name" value="OSMOSENSING HISTIDINE PROTEIN KINASE SLN1"/>
    <property type="match status" value="1"/>
</dbReference>
<dbReference type="GO" id="GO:0005886">
    <property type="term" value="C:plasma membrane"/>
    <property type="evidence" value="ECO:0007669"/>
    <property type="project" value="TreeGrafter"/>
</dbReference>
<evidence type="ECO:0000256" key="3">
    <source>
        <dbReference type="ARBA" id="ARBA00022679"/>
    </source>
</evidence>
<feature type="domain" description="Histidine kinase" evidence="5">
    <location>
        <begin position="1"/>
        <end position="112"/>
    </location>
</feature>
<evidence type="ECO:0000259" key="5">
    <source>
        <dbReference type="PROSITE" id="PS50109"/>
    </source>
</evidence>
<dbReference type="Pfam" id="PF02518">
    <property type="entry name" value="HATPase_c"/>
    <property type="match status" value="1"/>
</dbReference>
<evidence type="ECO:0000256" key="4">
    <source>
        <dbReference type="ARBA" id="ARBA00022777"/>
    </source>
</evidence>
<name>A0A0F9QNP7_9ZZZZ</name>
<protein>
    <recommendedName>
        <fullName evidence="2">histidine kinase</fullName>
        <ecNumber evidence="2">2.7.13.3</ecNumber>
    </recommendedName>
</protein>
<sequence length="112" mass="12529">MIKKAILNLLSNAVKNTLPNGNIFIKSIEHHNFIDIIIRDTGVGLTDKEIPILFKKFGKIERYGKGMDVDIEGPGLGLYIANEIVKLHIGEILVKSKGRNKGSTFILRLFLK</sequence>
<proteinExistence type="predicted"/>
<dbReference type="InterPro" id="IPR004358">
    <property type="entry name" value="Sig_transdc_His_kin-like_C"/>
</dbReference>
<dbReference type="InterPro" id="IPR003594">
    <property type="entry name" value="HATPase_dom"/>
</dbReference>
<keyword evidence="3" id="KW-0808">Transferase</keyword>
<evidence type="ECO:0000256" key="1">
    <source>
        <dbReference type="ARBA" id="ARBA00000085"/>
    </source>
</evidence>
<dbReference type="AlphaFoldDB" id="A0A0F9QNP7"/>
<reference evidence="6" key="1">
    <citation type="journal article" date="2015" name="Nature">
        <title>Complex archaea that bridge the gap between prokaryotes and eukaryotes.</title>
        <authorList>
            <person name="Spang A."/>
            <person name="Saw J.H."/>
            <person name="Jorgensen S.L."/>
            <person name="Zaremba-Niedzwiedzka K."/>
            <person name="Martijn J."/>
            <person name="Lind A.E."/>
            <person name="van Eijk R."/>
            <person name="Schleper C."/>
            <person name="Guy L."/>
            <person name="Ettema T.J."/>
        </authorList>
    </citation>
    <scope>NUCLEOTIDE SEQUENCE</scope>
</reference>
<organism evidence="6">
    <name type="scientific">marine sediment metagenome</name>
    <dbReference type="NCBI Taxonomy" id="412755"/>
    <lineage>
        <taxon>unclassified sequences</taxon>
        <taxon>metagenomes</taxon>
        <taxon>ecological metagenomes</taxon>
    </lineage>
</organism>
<dbReference type="PANTHER" id="PTHR43047">
    <property type="entry name" value="TWO-COMPONENT HISTIDINE PROTEIN KINASE"/>
    <property type="match status" value="1"/>
</dbReference>
<evidence type="ECO:0000313" key="6">
    <source>
        <dbReference type="EMBL" id="KKN38662.1"/>
    </source>
</evidence>
<keyword evidence="4" id="KW-0418">Kinase</keyword>
<gene>
    <name evidence="6" type="ORF">LCGC14_0751170</name>
</gene>